<evidence type="ECO:0000256" key="4">
    <source>
        <dbReference type="ARBA" id="ARBA00022723"/>
    </source>
</evidence>
<dbReference type="HOGENOM" id="CLU_435743_0_0_1"/>
<dbReference type="InterPro" id="IPR020583">
    <property type="entry name" value="Inositol_monoP_metal-BS"/>
</dbReference>
<gene>
    <name evidence="14" type="ORF">OsI_37712</name>
</gene>
<dbReference type="GO" id="GO:0046854">
    <property type="term" value="P:phosphatidylinositol phosphate biosynthetic process"/>
    <property type="evidence" value="ECO:0007669"/>
    <property type="project" value="InterPro"/>
</dbReference>
<comment type="catalytic activity">
    <reaction evidence="10">
        <text>3'-phosphoadenylyl sulfate + H2O = adenosine 5'-phosphosulfate + phosphate</text>
        <dbReference type="Rhea" id="RHEA:77639"/>
        <dbReference type="ChEBI" id="CHEBI:15377"/>
        <dbReference type="ChEBI" id="CHEBI:43474"/>
        <dbReference type="ChEBI" id="CHEBI:58243"/>
        <dbReference type="ChEBI" id="CHEBI:58339"/>
        <dbReference type="EC" id="3.1.3.7"/>
    </reaction>
    <physiologicalReaction direction="left-to-right" evidence="10">
        <dbReference type="Rhea" id="RHEA:77640"/>
    </physiologicalReaction>
</comment>
<dbReference type="PROSITE" id="PS00316">
    <property type="entry name" value="THAUMATIN_1"/>
    <property type="match status" value="1"/>
</dbReference>
<dbReference type="AlphaFoldDB" id="B8BNH9"/>
<organism evidence="14 15">
    <name type="scientific">Oryza sativa subsp. indica</name>
    <name type="common">Rice</name>
    <dbReference type="NCBI Taxonomy" id="39946"/>
    <lineage>
        <taxon>Eukaryota</taxon>
        <taxon>Viridiplantae</taxon>
        <taxon>Streptophyta</taxon>
        <taxon>Embryophyta</taxon>
        <taxon>Tracheophyta</taxon>
        <taxon>Spermatophyta</taxon>
        <taxon>Magnoliopsida</taxon>
        <taxon>Liliopsida</taxon>
        <taxon>Poales</taxon>
        <taxon>Poaceae</taxon>
        <taxon>BOP clade</taxon>
        <taxon>Oryzoideae</taxon>
        <taxon>Oryzeae</taxon>
        <taxon>Oryzinae</taxon>
        <taxon>Oryza</taxon>
        <taxon>Oryza sativa</taxon>
    </lineage>
</organism>
<evidence type="ECO:0000256" key="6">
    <source>
        <dbReference type="ARBA" id="ARBA00022842"/>
    </source>
</evidence>
<feature type="chain" id="PRO_5002869049" description="3'(2'),5'-bisphosphate nucleotidase" evidence="13">
    <location>
        <begin position="26"/>
        <end position="628"/>
    </location>
</feature>
<dbReference type="InterPro" id="IPR020550">
    <property type="entry name" value="Inositol_monophosphatase_CS"/>
</dbReference>
<comment type="similarity">
    <text evidence="2">Belongs to the inositol monophosphatase superfamily.</text>
</comment>
<dbReference type="CDD" id="cd01517">
    <property type="entry name" value="PAP_phosphatase"/>
    <property type="match status" value="1"/>
</dbReference>
<comment type="cofactor">
    <cofactor evidence="1 12">
        <name>Mg(2+)</name>
        <dbReference type="ChEBI" id="CHEBI:18420"/>
    </cofactor>
</comment>
<dbReference type="EMBL" id="CM000137">
    <property type="protein sequence ID" value="EEC68968.1"/>
    <property type="molecule type" value="Genomic_DNA"/>
</dbReference>
<dbReference type="Pfam" id="PF00314">
    <property type="entry name" value="Thaumatin"/>
    <property type="match status" value="1"/>
</dbReference>
<dbReference type="PROSITE" id="PS00630">
    <property type="entry name" value="IMP_2"/>
    <property type="match status" value="1"/>
</dbReference>
<evidence type="ECO:0000256" key="7">
    <source>
        <dbReference type="ARBA" id="ARBA00041694"/>
    </source>
</evidence>
<dbReference type="InterPro" id="IPR000760">
    <property type="entry name" value="Inositol_monophosphatase-like"/>
</dbReference>
<dbReference type="Gene3D" id="3.30.540.10">
    <property type="entry name" value="Fructose-1,6-Bisphosphatase, subunit A, domain 1"/>
    <property type="match status" value="1"/>
</dbReference>
<evidence type="ECO:0000256" key="11">
    <source>
        <dbReference type="ARBA" id="ARBA00071884"/>
    </source>
</evidence>
<dbReference type="SMART" id="SM00205">
    <property type="entry name" value="THN"/>
    <property type="match status" value="1"/>
</dbReference>
<dbReference type="SUPFAM" id="SSF49870">
    <property type="entry name" value="Osmotin, thaumatin-like protein"/>
    <property type="match status" value="1"/>
</dbReference>
<feature type="binding site" evidence="12">
    <location>
        <position position="562"/>
    </location>
    <ligand>
        <name>Mg(2+)</name>
        <dbReference type="ChEBI" id="CHEBI:18420"/>
        <label>1</label>
        <note>catalytic</note>
    </ligand>
</feature>
<evidence type="ECO:0000256" key="5">
    <source>
        <dbReference type="ARBA" id="ARBA00022801"/>
    </source>
</evidence>
<dbReference type="PANTHER" id="PTHR43200">
    <property type="entry name" value="PHOSPHATASE"/>
    <property type="match status" value="1"/>
</dbReference>
<dbReference type="GO" id="GO:0008441">
    <property type="term" value="F:3'(2'),5'-bisphosphate nucleotidase activity"/>
    <property type="evidence" value="ECO:0007669"/>
    <property type="project" value="UniProtKB-EC"/>
</dbReference>
<comment type="catalytic activity">
    <reaction evidence="8">
        <text>adenosine 2',5'-bisphosphate + H2O = AMP + phosphate</text>
        <dbReference type="Rhea" id="RHEA:77643"/>
        <dbReference type="ChEBI" id="CHEBI:15377"/>
        <dbReference type="ChEBI" id="CHEBI:43474"/>
        <dbReference type="ChEBI" id="CHEBI:194156"/>
        <dbReference type="ChEBI" id="CHEBI:456215"/>
        <dbReference type="EC" id="3.1.3.7"/>
    </reaction>
    <physiologicalReaction direction="left-to-right" evidence="8">
        <dbReference type="Rhea" id="RHEA:77644"/>
    </physiologicalReaction>
</comment>
<evidence type="ECO:0000256" key="2">
    <source>
        <dbReference type="ARBA" id="ARBA00009759"/>
    </source>
</evidence>
<dbReference type="InterPro" id="IPR051090">
    <property type="entry name" value="Inositol_monoP_superfamily"/>
</dbReference>
<dbReference type="NCBIfam" id="TIGR01330">
    <property type="entry name" value="bisphos_HAL2"/>
    <property type="match status" value="1"/>
</dbReference>
<evidence type="ECO:0000256" key="12">
    <source>
        <dbReference type="PIRSR" id="PIRSR600760-2"/>
    </source>
</evidence>
<dbReference type="Gramene" id="BGIOSGA036507-TA">
    <property type="protein sequence ID" value="BGIOSGA036507-PA"/>
    <property type="gene ID" value="BGIOSGA036507"/>
</dbReference>
<evidence type="ECO:0000256" key="9">
    <source>
        <dbReference type="ARBA" id="ARBA00044479"/>
    </source>
</evidence>
<evidence type="ECO:0000313" key="15">
    <source>
        <dbReference type="Proteomes" id="UP000007015"/>
    </source>
</evidence>
<dbReference type="InterPro" id="IPR037176">
    <property type="entry name" value="Osmotin/thaumatin-like_sf"/>
</dbReference>
<protein>
    <recommendedName>
        <fullName evidence="11">3'(2'),5'-bisphosphate nucleotidase</fullName>
        <ecNumber evidence="3">3.1.3.7</ecNumber>
    </recommendedName>
    <alternativeName>
        <fullName evidence="7">3'(2'),5-bisphosphonucleoside 3'(2')-phosphohydrolase</fullName>
    </alternativeName>
</protein>
<dbReference type="CDD" id="cd09218">
    <property type="entry name" value="TLP-PA"/>
    <property type="match status" value="1"/>
</dbReference>
<proteinExistence type="inferred from homology"/>
<dbReference type="EC" id="3.1.3.7" evidence="3"/>
<evidence type="ECO:0000256" key="3">
    <source>
        <dbReference type="ARBA" id="ARBA00012633"/>
    </source>
</evidence>
<dbReference type="Pfam" id="PF00459">
    <property type="entry name" value="Inositol_P"/>
    <property type="match status" value="1"/>
</dbReference>
<keyword evidence="4 12" id="KW-0479">Metal-binding</keyword>
<accession>B8BNH9</accession>
<dbReference type="InterPro" id="IPR017949">
    <property type="entry name" value="Thaumatin_CS"/>
</dbReference>
<reference evidence="14 15" key="1">
    <citation type="journal article" date="2005" name="PLoS Biol.">
        <title>The genomes of Oryza sativa: a history of duplications.</title>
        <authorList>
            <person name="Yu J."/>
            <person name="Wang J."/>
            <person name="Lin W."/>
            <person name="Li S."/>
            <person name="Li H."/>
            <person name="Zhou J."/>
            <person name="Ni P."/>
            <person name="Dong W."/>
            <person name="Hu S."/>
            <person name="Zeng C."/>
            <person name="Zhang J."/>
            <person name="Zhang Y."/>
            <person name="Li R."/>
            <person name="Xu Z."/>
            <person name="Li S."/>
            <person name="Li X."/>
            <person name="Zheng H."/>
            <person name="Cong L."/>
            <person name="Lin L."/>
            <person name="Yin J."/>
            <person name="Geng J."/>
            <person name="Li G."/>
            <person name="Shi J."/>
            <person name="Liu J."/>
            <person name="Lv H."/>
            <person name="Li J."/>
            <person name="Wang J."/>
            <person name="Deng Y."/>
            <person name="Ran L."/>
            <person name="Shi X."/>
            <person name="Wang X."/>
            <person name="Wu Q."/>
            <person name="Li C."/>
            <person name="Ren X."/>
            <person name="Wang J."/>
            <person name="Wang X."/>
            <person name="Li D."/>
            <person name="Liu D."/>
            <person name="Zhang X."/>
            <person name="Ji Z."/>
            <person name="Zhao W."/>
            <person name="Sun Y."/>
            <person name="Zhang Z."/>
            <person name="Bao J."/>
            <person name="Han Y."/>
            <person name="Dong L."/>
            <person name="Ji J."/>
            <person name="Chen P."/>
            <person name="Wu S."/>
            <person name="Liu J."/>
            <person name="Xiao Y."/>
            <person name="Bu D."/>
            <person name="Tan J."/>
            <person name="Yang L."/>
            <person name="Ye C."/>
            <person name="Zhang J."/>
            <person name="Xu J."/>
            <person name="Zhou Y."/>
            <person name="Yu Y."/>
            <person name="Zhang B."/>
            <person name="Zhuang S."/>
            <person name="Wei H."/>
            <person name="Liu B."/>
            <person name="Lei M."/>
            <person name="Yu H."/>
            <person name="Li Y."/>
            <person name="Xu H."/>
            <person name="Wei S."/>
            <person name="He X."/>
            <person name="Fang L."/>
            <person name="Zhang Z."/>
            <person name="Zhang Y."/>
            <person name="Huang X."/>
            <person name="Su Z."/>
            <person name="Tong W."/>
            <person name="Li J."/>
            <person name="Tong Z."/>
            <person name="Li S."/>
            <person name="Ye J."/>
            <person name="Wang L."/>
            <person name="Fang L."/>
            <person name="Lei T."/>
            <person name="Chen C."/>
            <person name="Chen H."/>
            <person name="Xu Z."/>
            <person name="Li H."/>
            <person name="Huang H."/>
            <person name="Zhang F."/>
            <person name="Xu H."/>
            <person name="Li N."/>
            <person name="Zhao C."/>
            <person name="Li S."/>
            <person name="Dong L."/>
            <person name="Huang Y."/>
            <person name="Li L."/>
            <person name="Xi Y."/>
            <person name="Qi Q."/>
            <person name="Li W."/>
            <person name="Zhang B."/>
            <person name="Hu W."/>
            <person name="Zhang Y."/>
            <person name="Tian X."/>
            <person name="Jiao Y."/>
            <person name="Liang X."/>
            <person name="Jin J."/>
            <person name="Gao L."/>
            <person name="Zheng W."/>
            <person name="Hao B."/>
            <person name="Liu S."/>
            <person name="Wang W."/>
            <person name="Yuan L."/>
            <person name="Cao M."/>
            <person name="McDermott J."/>
            <person name="Samudrala R."/>
            <person name="Wang J."/>
            <person name="Wong G.K."/>
            <person name="Yang H."/>
        </authorList>
    </citation>
    <scope>NUCLEOTIDE SEQUENCE [LARGE SCALE GENOMIC DNA]</scope>
    <source>
        <strain evidence="15">cv. 93-11</strain>
    </source>
</reference>
<comment type="catalytic activity">
    <reaction evidence="9">
        <text>adenosine 3',5'-bisphosphate + H2O = AMP + phosphate</text>
        <dbReference type="Rhea" id="RHEA:10040"/>
        <dbReference type="ChEBI" id="CHEBI:15377"/>
        <dbReference type="ChEBI" id="CHEBI:43474"/>
        <dbReference type="ChEBI" id="CHEBI:58343"/>
        <dbReference type="ChEBI" id="CHEBI:456215"/>
        <dbReference type="EC" id="3.1.3.7"/>
    </reaction>
    <physiologicalReaction direction="left-to-right" evidence="9">
        <dbReference type="Rhea" id="RHEA:10041"/>
    </physiologicalReaction>
</comment>
<feature type="binding site" evidence="12">
    <location>
        <position position="410"/>
    </location>
    <ligand>
        <name>Mg(2+)</name>
        <dbReference type="ChEBI" id="CHEBI:18420"/>
        <label>1</label>
        <note>catalytic</note>
    </ligand>
</feature>
<feature type="binding site" evidence="12">
    <location>
        <position position="413"/>
    </location>
    <ligand>
        <name>Mg(2+)</name>
        <dbReference type="ChEBI" id="CHEBI:18420"/>
        <label>1</label>
        <note>catalytic</note>
    </ligand>
</feature>
<dbReference type="GO" id="GO:0046872">
    <property type="term" value="F:metal ion binding"/>
    <property type="evidence" value="ECO:0007669"/>
    <property type="project" value="UniProtKB-KW"/>
</dbReference>
<dbReference type="GO" id="GO:0000103">
    <property type="term" value="P:sulfate assimilation"/>
    <property type="evidence" value="ECO:0007669"/>
    <property type="project" value="TreeGrafter"/>
</dbReference>
<dbReference type="PANTHER" id="PTHR43200:SF6">
    <property type="entry name" value="3'(2'),5'-BISPHOSPHATE NUCLEOTIDASE"/>
    <property type="match status" value="1"/>
</dbReference>
<keyword evidence="6 12" id="KW-0460">Magnesium</keyword>
<dbReference type="Proteomes" id="UP000007015">
    <property type="component" value="Chromosome 12"/>
</dbReference>
<keyword evidence="15" id="KW-1185">Reference proteome</keyword>
<dbReference type="STRING" id="39946.B8BNH9"/>
<feature type="binding site" evidence="12">
    <location>
        <position position="412"/>
    </location>
    <ligand>
        <name>Mg(2+)</name>
        <dbReference type="ChEBI" id="CHEBI:18420"/>
        <label>1</label>
        <note>catalytic</note>
    </ligand>
</feature>
<evidence type="ECO:0000256" key="1">
    <source>
        <dbReference type="ARBA" id="ARBA00001946"/>
    </source>
</evidence>
<dbReference type="FunFam" id="3.30.540.10:FF:000016">
    <property type="entry name" value="SAL1 phosphatase"/>
    <property type="match status" value="1"/>
</dbReference>
<feature type="signal peptide" evidence="13">
    <location>
        <begin position="1"/>
        <end position="25"/>
    </location>
</feature>
<keyword evidence="13" id="KW-0732">Signal</keyword>
<dbReference type="Gene3D" id="2.60.110.10">
    <property type="entry name" value="Thaumatin"/>
    <property type="match status" value="1"/>
</dbReference>
<dbReference type="PROSITE" id="PS51367">
    <property type="entry name" value="THAUMATIN_2"/>
    <property type="match status" value="1"/>
</dbReference>
<dbReference type="SUPFAM" id="SSF56655">
    <property type="entry name" value="Carbohydrate phosphatase"/>
    <property type="match status" value="1"/>
</dbReference>
<name>B8BNH9_ORYSI</name>
<dbReference type="InterPro" id="IPR006239">
    <property type="entry name" value="DPNP"/>
</dbReference>
<sequence length="628" mass="65098">MSIPAHQSVVYLLLVFLVSVTGVRSKTFTVTNNCGYTVWPGILSAGNSPAALDSTGFALAPGESRTMPAPHGWSGRLWGRTFCSTDPAGRFACATGDCGSGRLDCAGNAAKPPATLAEFTLDGSGGMDFYDVSLVDGYNLPMLVTPRGGVTGENCAPTGCMVDLNGKCPAELSVASPAAAGGGGVACKSACEAFGSAQYCCSGEYGNPNTCRPSAYSQFFKNACPRAYSYAYDDATSTFTCASGDTSYDITFCPSTASVKSVGSDHGMVYAGGAQLVSSSPRVAAKTWLPPGVIVVGVAVQKDILQSGVQSKADQSPVTVADYGSQILVSLVLKMEAPASSSFSMVAEEDSEELRKEGAEEILENITELVNETIVDDGTYSIYFSKEGILSAIDDGKSEGGPSGRHWVLDPIDGTKGFLRGDQYAIALALLDEGKVVLGVLACPNLSLGSIGNLNGGSSGDQVGALFSATIGCGAEVESLQGSPAQKISVCSIDNPVEASFFESYEGAHSLRDLTGSIAEKLGVQAPPVRIDSQAKYGALARGDGAIYLRFPHKGYREKIWDHAAGSIVVTEAGGLVTDASGNDLDFSKGRFLDLDTGIIATNKQLMPSLLKAVQDAIKEQNQAASPL</sequence>
<dbReference type="FunFam" id="3.40.190.80:FF:000003">
    <property type="entry name" value="PAP-specific phosphatase HAL2-like"/>
    <property type="match status" value="1"/>
</dbReference>
<dbReference type="PRINTS" id="PR00347">
    <property type="entry name" value="THAUMATIN"/>
</dbReference>
<evidence type="ECO:0000256" key="8">
    <source>
        <dbReference type="ARBA" id="ARBA00044466"/>
    </source>
</evidence>
<keyword evidence="5" id="KW-0378">Hydrolase</keyword>
<dbReference type="FunFam" id="2.60.110.10:FF:000001">
    <property type="entry name" value="THAUMATIN-LIKE PROTEIN 1"/>
    <property type="match status" value="1"/>
</dbReference>
<evidence type="ECO:0000313" key="14">
    <source>
        <dbReference type="EMBL" id="EEC68968.1"/>
    </source>
</evidence>
<dbReference type="InterPro" id="IPR001938">
    <property type="entry name" value="Thaumatin"/>
</dbReference>
<feature type="binding site" evidence="12">
    <location>
        <position position="348"/>
    </location>
    <ligand>
        <name>Mg(2+)</name>
        <dbReference type="ChEBI" id="CHEBI:18420"/>
        <label>1</label>
        <note>catalytic</note>
    </ligand>
</feature>
<dbReference type="Gene3D" id="3.40.190.80">
    <property type="match status" value="1"/>
</dbReference>
<evidence type="ECO:0000256" key="10">
    <source>
        <dbReference type="ARBA" id="ARBA00044484"/>
    </source>
</evidence>
<dbReference type="PROSITE" id="PS00629">
    <property type="entry name" value="IMP_1"/>
    <property type="match status" value="1"/>
</dbReference>
<evidence type="ECO:0000256" key="13">
    <source>
        <dbReference type="SAM" id="SignalP"/>
    </source>
</evidence>